<dbReference type="GO" id="GO:0005524">
    <property type="term" value="F:ATP binding"/>
    <property type="evidence" value="ECO:0007669"/>
    <property type="project" value="InterPro"/>
</dbReference>
<dbReference type="PANTHER" id="PTHR45707:SF46">
    <property type="entry name" value="PROTEIN KINASE DOMAIN-CONTAINING PROTEIN"/>
    <property type="match status" value="1"/>
</dbReference>
<evidence type="ECO:0000313" key="3">
    <source>
        <dbReference type="Proteomes" id="UP000015105"/>
    </source>
</evidence>
<organism evidence="2 3">
    <name type="scientific">Aegilops tauschii subsp. strangulata</name>
    <name type="common">Goatgrass</name>
    <dbReference type="NCBI Taxonomy" id="200361"/>
    <lineage>
        <taxon>Eukaryota</taxon>
        <taxon>Viridiplantae</taxon>
        <taxon>Streptophyta</taxon>
        <taxon>Embryophyta</taxon>
        <taxon>Tracheophyta</taxon>
        <taxon>Spermatophyta</taxon>
        <taxon>Magnoliopsida</taxon>
        <taxon>Liliopsida</taxon>
        <taxon>Poales</taxon>
        <taxon>Poaceae</taxon>
        <taxon>BOP clade</taxon>
        <taxon>Pooideae</taxon>
        <taxon>Triticodae</taxon>
        <taxon>Triticeae</taxon>
        <taxon>Triticinae</taxon>
        <taxon>Aegilops</taxon>
    </lineage>
</organism>
<dbReference type="InterPro" id="IPR011009">
    <property type="entry name" value="Kinase-like_dom_sf"/>
</dbReference>
<dbReference type="Gene3D" id="1.10.510.10">
    <property type="entry name" value="Transferase(Phosphotransferase) domain 1"/>
    <property type="match status" value="1"/>
</dbReference>
<dbReference type="AlphaFoldDB" id="A0A453A9J8"/>
<reference evidence="3" key="2">
    <citation type="journal article" date="2017" name="Nat. Plants">
        <title>The Aegilops tauschii genome reveals multiple impacts of transposons.</title>
        <authorList>
            <person name="Zhao G."/>
            <person name="Zou C."/>
            <person name="Li K."/>
            <person name="Wang K."/>
            <person name="Li T."/>
            <person name="Gao L."/>
            <person name="Zhang X."/>
            <person name="Wang H."/>
            <person name="Yang Z."/>
            <person name="Liu X."/>
            <person name="Jiang W."/>
            <person name="Mao L."/>
            <person name="Kong X."/>
            <person name="Jiao Y."/>
            <person name="Jia J."/>
        </authorList>
    </citation>
    <scope>NUCLEOTIDE SEQUENCE [LARGE SCALE GENOMIC DNA]</scope>
    <source>
        <strain evidence="3">cv. AL8/78</strain>
    </source>
</reference>
<evidence type="ECO:0000259" key="1">
    <source>
        <dbReference type="Pfam" id="PF00069"/>
    </source>
</evidence>
<dbReference type="GO" id="GO:0004672">
    <property type="term" value="F:protein kinase activity"/>
    <property type="evidence" value="ECO:0007669"/>
    <property type="project" value="InterPro"/>
</dbReference>
<reference evidence="2" key="4">
    <citation type="submission" date="2019-03" db="UniProtKB">
        <authorList>
            <consortium name="EnsemblPlants"/>
        </authorList>
    </citation>
    <scope>IDENTIFICATION</scope>
</reference>
<dbReference type="Gramene" id="AET2Gv20043100.11">
    <property type="protein sequence ID" value="AET2Gv20043100.11"/>
    <property type="gene ID" value="AET2Gv20043100"/>
</dbReference>
<evidence type="ECO:0000313" key="2">
    <source>
        <dbReference type="EnsemblPlants" id="AET2Gv20043100.11"/>
    </source>
</evidence>
<dbReference type="SUPFAM" id="SSF56112">
    <property type="entry name" value="Protein kinase-like (PK-like)"/>
    <property type="match status" value="1"/>
</dbReference>
<dbReference type="Proteomes" id="UP000015105">
    <property type="component" value="Chromosome 2D"/>
</dbReference>
<name>A0A453A9J8_AEGTS</name>
<reference evidence="3" key="1">
    <citation type="journal article" date="2014" name="Science">
        <title>Ancient hybridizations among the ancestral genomes of bread wheat.</title>
        <authorList>
            <consortium name="International Wheat Genome Sequencing Consortium,"/>
            <person name="Marcussen T."/>
            <person name="Sandve S.R."/>
            <person name="Heier L."/>
            <person name="Spannagl M."/>
            <person name="Pfeifer M."/>
            <person name="Jakobsen K.S."/>
            <person name="Wulff B.B."/>
            <person name="Steuernagel B."/>
            <person name="Mayer K.F."/>
            <person name="Olsen O.A."/>
        </authorList>
    </citation>
    <scope>NUCLEOTIDE SEQUENCE [LARGE SCALE GENOMIC DNA]</scope>
    <source>
        <strain evidence="3">cv. AL8/78</strain>
    </source>
</reference>
<dbReference type="EnsemblPlants" id="AET2Gv20043100.11">
    <property type="protein sequence ID" value="AET2Gv20043100.11"/>
    <property type="gene ID" value="AET2Gv20043100"/>
</dbReference>
<dbReference type="EnsemblPlants" id="AET2Gv20043100.12">
    <property type="protein sequence ID" value="AET2Gv20043100.12"/>
    <property type="gene ID" value="AET2Gv20043100"/>
</dbReference>
<feature type="domain" description="Protein kinase" evidence="1">
    <location>
        <begin position="15"/>
        <end position="116"/>
    </location>
</feature>
<dbReference type="Pfam" id="PF00069">
    <property type="entry name" value="Pkinase"/>
    <property type="match status" value="1"/>
</dbReference>
<dbReference type="PANTHER" id="PTHR45707">
    <property type="entry name" value="C2 CALCIUM/LIPID-BINDING PLANT PHOSPHORIBOSYLTRANSFERASE FAMILY PROTEIN"/>
    <property type="match status" value="1"/>
</dbReference>
<keyword evidence="3" id="KW-1185">Reference proteome</keyword>
<reference evidence="2" key="5">
    <citation type="journal article" date="2021" name="G3 (Bethesda)">
        <title>Aegilops tauschii genome assembly Aet v5.0 features greater sequence contiguity and improved annotation.</title>
        <authorList>
            <person name="Wang L."/>
            <person name="Zhu T."/>
            <person name="Rodriguez J.C."/>
            <person name="Deal K.R."/>
            <person name="Dubcovsky J."/>
            <person name="McGuire P.E."/>
            <person name="Lux T."/>
            <person name="Spannagl M."/>
            <person name="Mayer K.F.X."/>
            <person name="Baldrich P."/>
            <person name="Meyers B.C."/>
            <person name="Huo N."/>
            <person name="Gu Y.Q."/>
            <person name="Zhou H."/>
            <person name="Devos K.M."/>
            <person name="Bennetzen J.L."/>
            <person name="Unver T."/>
            <person name="Budak H."/>
            <person name="Gulick P.J."/>
            <person name="Galiba G."/>
            <person name="Kalapos B."/>
            <person name="Nelson D.R."/>
            <person name="Li P."/>
            <person name="You F.M."/>
            <person name="Luo M.C."/>
            <person name="Dvorak J."/>
        </authorList>
    </citation>
    <scope>NUCLEOTIDE SEQUENCE [LARGE SCALE GENOMIC DNA]</scope>
    <source>
        <strain evidence="2">cv. AL8/78</strain>
    </source>
</reference>
<proteinExistence type="predicted"/>
<accession>A0A453A9J8</accession>
<protein>
    <recommendedName>
        <fullName evidence="1">Protein kinase domain-containing protein</fullName>
    </recommendedName>
</protein>
<reference evidence="2" key="3">
    <citation type="journal article" date="2017" name="Nature">
        <title>Genome sequence of the progenitor of the wheat D genome Aegilops tauschii.</title>
        <authorList>
            <person name="Luo M.C."/>
            <person name="Gu Y.Q."/>
            <person name="Puiu D."/>
            <person name="Wang H."/>
            <person name="Twardziok S.O."/>
            <person name="Deal K.R."/>
            <person name="Huo N."/>
            <person name="Zhu T."/>
            <person name="Wang L."/>
            <person name="Wang Y."/>
            <person name="McGuire P.E."/>
            <person name="Liu S."/>
            <person name="Long H."/>
            <person name="Ramasamy R.K."/>
            <person name="Rodriguez J.C."/>
            <person name="Van S.L."/>
            <person name="Yuan L."/>
            <person name="Wang Z."/>
            <person name="Xia Z."/>
            <person name="Xiao L."/>
            <person name="Anderson O.D."/>
            <person name="Ouyang S."/>
            <person name="Liang Y."/>
            <person name="Zimin A.V."/>
            <person name="Pertea G."/>
            <person name="Qi P."/>
            <person name="Bennetzen J.L."/>
            <person name="Dai X."/>
            <person name="Dawson M.W."/>
            <person name="Muller H.G."/>
            <person name="Kugler K."/>
            <person name="Rivarola-Duarte L."/>
            <person name="Spannagl M."/>
            <person name="Mayer K.F.X."/>
            <person name="Lu F.H."/>
            <person name="Bevan M.W."/>
            <person name="Leroy P."/>
            <person name="Li P."/>
            <person name="You F.M."/>
            <person name="Sun Q."/>
            <person name="Liu Z."/>
            <person name="Lyons E."/>
            <person name="Wicker T."/>
            <person name="Salzberg S.L."/>
            <person name="Devos K.M."/>
            <person name="Dvorak J."/>
        </authorList>
    </citation>
    <scope>NUCLEOTIDE SEQUENCE [LARGE SCALE GENOMIC DNA]</scope>
    <source>
        <strain evidence="2">cv. AL8/78</strain>
    </source>
</reference>
<dbReference type="InterPro" id="IPR000719">
    <property type="entry name" value="Prot_kinase_dom"/>
</dbReference>
<sequence length="176" mass="20022">MKFYMYFTNYPYQCSGFMPPEYIDSGFISKKFDVFSLGVIIIKMLAGDKSYFRCSEMPSEQFIELVTEIWTKKLQAKPGYSSHEIDMLGVTSCVEIALRCVDRDRNKRPCINDIVHELDQLEAKLKEMSLASDVSNDATVQVRSSTTGGPWVPLLCFFSILESSVLTVLTCQIYVC</sequence>
<dbReference type="Gramene" id="AET2Gv20043100.12">
    <property type="protein sequence ID" value="AET2Gv20043100.12"/>
    <property type="gene ID" value="AET2Gv20043100"/>
</dbReference>